<dbReference type="SUPFAM" id="SSF46689">
    <property type="entry name" value="Homeodomain-like"/>
    <property type="match status" value="1"/>
</dbReference>
<feature type="domain" description="HTH araC/xylS-type" evidence="4">
    <location>
        <begin position="181"/>
        <end position="283"/>
    </location>
</feature>
<dbReference type="InterPro" id="IPR050204">
    <property type="entry name" value="AraC_XylS_family_regulators"/>
</dbReference>
<keyword evidence="6" id="KW-1185">Reference proteome</keyword>
<keyword evidence="1" id="KW-0805">Transcription regulation</keyword>
<accession>A0A1H7P307</accession>
<reference evidence="6" key="1">
    <citation type="submission" date="2016-10" db="EMBL/GenBank/DDBJ databases">
        <authorList>
            <person name="Varghese N."/>
            <person name="Submissions S."/>
        </authorList>
    </citation>
    <scope>NUCLEOTIDE SEQUENCE [LARGE SCALE GENOMIC DNA]</scope>
    <source>
        <strain evidence="6">DSM 44675</strain>
    </source>
</reference>
<evidence type="ECO:0000256" key="3">
    <source>
        <dbReference type="ARBA" id="ARBA00023163"/>
    </source>
</evidence>
<dbReference type="Proteomes" id="UP000198677">
    <property type="component" value="Unassembled WGS sequence"/>
</dbReference>
<dbReference type="SMART" id="SM00342">
    <property type="entry name" value="HTH_ARAC"/>
    <property type="match status" value="1"/>
</dbReference>
<keyword evidence="2" id="KW-0238">DNA-binding</keyword>
<evidence type="ECO:0000313" key="5">
    <source>
        <dbReference type="EMBL" id="SEL29698.1"/>
    </source>
</evidence>
<dbReference type="InterPro" id="IPR009057">
    <property type="entry name" value="Homeodomain-like_sf"/>
</dbReference>
<dbReference type="PANTHER" id="PTHR46796">
    <property type="entry name" value="HTH-TYPE TRANSCRIPTIONAL ACTIVATOR RHAS-RELATED"/>
    <property type="match status" value="1"/>
</dbReference>
<dbReference type="RefSeq" id="WP_072751503.1">
    <property type="nucleotide sequence ID" value="NZ_FOAW01000007.1"/>
</dbReference>
<dbReference type="Pfam" id="PF20240">
    <property type="entry name" value="DUF6597"/>
    <property type="match status" value="1"/>
</dbReference>
<dbReference type="PROSITE" id="PS01124">
    <property type="entry name" value="HTH_ARAC_FAMILY_2"/>
    <property type="match status" value="1"/>
</dbReference>
<proteinExistence type="predicted"/>
<dbReference type="Gene3D" id="1.10.10.60">
    <property type="entry name" value="Homeodomain-like"/>
    <property type="match status" value="1"/>
</dbReference>
<gene>
    <name evidence="5" type="ORF">SAMN05444583_107223</name>
</gene>
<evidence type="ECO:0000259" key="4">
    <source>
        <dbReference type="PROSITE" id="PS01124"/>
    </source>
</evidence>
<dbReference type="InterPro" id="IPR018060">
    <property type="entry name" value="HTH_AraC"/>
</dbReference>
<dbReference type="Pfam" id="PF12833">
    <property type="entry name" value="HTH_18"/>
    <property type="match status" value="1"/>
</dbReference>
<organism evidence="5 6">
    <name type="scientific">Rhodococcus maanshanensis</name>
    <dbReference type="NCBI Taxonomy" id="183556"/>
    <lineage>
        <taxon>Bacteria</taxon>
        <taxon>Bacillati</taxon>
        <taxon>Actinomycetota</taxon>
        <taxon>Actinomycetes</taxon>
        <taxon>Mycobacteriales</taxon>
        <taxon>Nocardiaceae</taxon>
        <taxon>Rhodococcus</taxon>
    </lineage>
</organism>
<evidence type="ECO:0000256" key="1">
    <source>
        <dbReference type="ARBA" id="ARBA00023015"/>
    </source>
</evidence>
<dbReference type="PANTHER" id="PTHR46796:SF15">
    <property type="entry name" value="BLL1074 PROTEIN"/>
    <property type="match status" value="1"/>
</dbReference>
<sequence>MGVNYGLRQTGPVATVGETRRGNGTHLQWAAVSATPAPTLAGLVSRYGGFREVSAMPILRRELPSPSPVLVISLAEPLSLSRPSGDLSTSAVLVGVGRTATLAAHSGTQTVLEAQLSPLSALRLFGVPASDLTDRVVDLAELWDGAAEVVGRIGAAATWAERFHLLDSVLTVRAQRGRDVDPVLAGAWQQLLSSRGNLSMSALHDQTGWGRKRLADRFREQVGLTPKSMARLVRFHRAVNMLHQPGRRSLAAIASTCGYYDQAHLNREFRELAGGPPGAYLTGMDADPAASGMAGI</sequence>
<name>A0A1H7P307_9NOCA</name>
<dbReference type="GO" id="GO:0003700">
    <property type="term" value="F:DNA-binding transcription factor activity"/>
    <property type="evidence" value="ECO:0007669"/>
    <property type="project" value="InterPro"/>
</dbReference>
<dbReference type="EMBL" id="FOAW01000007">
    <property type="protein sequence ID" value="SEL29698.1"/>
    <property type="molecule type" value="Genomic_DNA"/>
</dbReference>
<protein>
    <submittedName>
        <fullName evidence="5">Helix-turn-helix domain-containing protein</fullName>
    </submittedName>
</protein>
<evidence type="ECO:0000256" key="2">
    <source>
        <dbReference type="ARBA" id="ARBA00023125"/>
    </source>
</evidence>
<evidence type="ECO:0000313" key="6">
    <source>
        <dbReference type="Proteomes" id="UP000198677"/>
    </source>
</evidence>
<keyword evidence="3" id="KW-0804">Transcription</keyword>
<dbReference type="AlphaFoldDB" id="A0A1H7P307"/>
<dbReference type="GO" id="GO:0043565">
    <property type="term" value="F:sequence-specific DNA binding"/>
    <property type="evidence" value="ECO:0007669"/>
    <property type="project" value="InterPro"/>
</dbReference>
<dbReference type="InterPro" id="IPR046532">
    <property type="entry name" value="DUF6597"/>
</dbReference>